<accession>A0A1G7ZFT8</accession>
<evidence type="ECO:0000256" key="5">
    <source>
        <dbReference type="HAMAP-Rule" id="MF_02114"/>
    </source>
</evidence>
<feature type="binding site" evidence="5">
    <location>
        <position position="137"/>
    </location>
    <ligand>
        <name>phosphoenolpyruvate</name>
        <dbReference type="ChEBI" id="CHEBI:58702"/>
    </ligand>
</feature>
<name>A0A1G7ZFT8_PSEOR</name>
<comment type="pathway">
    <text evidence="5">Cofactor biosynthesis; coenzyme F420 biosynthesis.</text>
</comment>
<dbReference type="PANTHER" id="PTHR40392:SF1">
    <property type="entry name" value="2-PHOSPHO-L-LACTATE GUANYLYLTRANSFERASE"/>
    <property type="match status" value="1"/>
</dbReference>
<dbReference type="InterPro" id="IPR029044">
    <property type="entry name" value="Nucleotide-diphossugar_trans"/>
</dbReference>
<sequence length="210" mass="20712">MRAGLVVPVKGLDRGKSRLRGAADGGVGDPARHAELALALALDTIDAALAAPSVAEIVVVTDDERVAAALTGTVRVVRDEPAGGLNAAYRHGAAALSAGLARGALQADLPALKPEELEAALAGHARAFVADAAGTGTTLLLSPAGTPLDPRFGPGSAAAHVASGAVPVGGGLPGLRRDVDTETDLREACALGVGRRTAALLVCAGTPHIA</sequence>
<gene>
    <name evidence="5" type="primary">fbiD</name>
    <name evidence="6" type="ORF">SAMN05216377_118110</name>
</gene>
<dbReference type="OrthoDB" id="9151145at2"/>
<dbReference type="GO" id="GO:0043814">
    <property type="term" value="F:phospholactate guanylyltransferase activity"/>
    <property type="evidence" value="ECO:0007669"/>
    <property type="project" value="InterPro"/>
</dbReference>
<dbReference type="PANTHER" id="PTHR40392">
    <property type="entry name" value="2-PHOSPHO-L-LACTATE GUANYLYLTRANSFERASE"/>
    <property type="match status" value="1"/>
</dbReference>
<feature type="binding site" evidence="5">
    <location>
        <position position="156"/>
    </location>
    <ligand>
        <name>phosphoenolpyruvate</name>
        <dbReference type="ChEBI" id="CHEBI:58702"/>
    </ligand>
</feature>
<keyword evidence="2 5" id="KW-0548">Nucleotidyltransferase</keyword>
<evidence type="ECO:0000313" key="6">
    <source>
        <dbReference type="EMBL" id="SDH06950.1"/>
    </source>
</evidence>
<evidence type="ECO:0000256" key="4">
    <source>
        <dbReference type="ARBA" id="ARBA00023134"/>
    </source>
</evidence>
<dbReference type="GO" id="GO:0005525">
    <property type="term" value="F:GTP binding"/>
    <property type="evidence" value="ECO:0007669"/>
    <property type="project" value="UniProtKB-KW"/>
</dbReference>
<evidence type="ECO:0000256" key="1">
    <source>
        <dbReference type="ARBA" id="ARBA00022679"/>
    </source>
</evidence>
<protein>
    <recommendedName>
        <fullName evidence="5">Phosphoenolpyruvate guanylyltransferase</fullName>
        <shortName evidence="5">PEP guanylyltransferase</shortName>
        <ecNumber evidence="5">2.7.7.105</ecNumber>
    </recommendedName>
</protein>
<dbReference type="UniPathway" id="UPA00071"/>
<dbReference type="EC" id="2.7.7.105" evidence="5"/>
<evidence type="ECO:0000256" key="2">
    <source>
        <dbReference type="ARBA" id="ARBA00022695"/>
    </source>
</evidence>
<dbReference type="InterPro" id="IPR002835">
    <property type="entry name" value="CofC"/>
</dbReference>
<comment type="similarity">
    <text evidence="5">Belongs to the CofC family.</text>
</comment>
<organism evidence="6 7">
    <name type="scientific">Pseudonocardia oroxyli</name>
    <dbReference type="NCBI Taxonomy" id="366584"/>
    <lineage>
        <taxon>Bacteria</taxon>
        <taxon>Bacillati</taxon>
        <taxon>Actinomycetota</taxon>
        <taxon>Actinomycetes</taxon>
        <taxon>Pseudonocardiales</taxon>
        <taxon>Pseudonocardiaceae</taxon>
        <taxon>Pseudonocardia</taxon>
    </lineage>
</organism>
<dbReference type="AlphaFoldDB" id="A0A1G7ZFT8"/>
<dbReference type="HAMAP" id="MF_02114">
    <property type="entry name" value="CofC"/>
    <property type="match status" value="1"/>
</dbReference>
<reference evidence="6 7" key="1">
    <citation type="submission" date="2016-10" db="EMBL/GenBank/DDBJ databases">
        <authorList>
            <person name="de Groot N.N."/>
        </authorList>
    </citation>
    <scope>NUCLEOTIDE SEQUENCE [LARGE SCALE GENOMIC DNA]</scope>
    <source>
        <strain evidence="6 7">CGMCC 4.3143</strain>
    </source>
</reference>
<dbReference type="RefSeq" id="WP_093089006.1">
    <property type="nucleotide sequence ID" value="NZ_FNBE01000018.1"/>
</dbReference>
<keyword evidence="3 5" id="KW-0547">Nucleotide-binding</keyword>
<dbReference type="NCBIfam" id="TIGR03552">
    <property type="entry name" value="F420_cofC"/>
    <property type="match status" value="1"/>
</dbReference>
<dbReference type="Proteomes" id="UP000198967">
    <property type="component" value="Unassembled WGS sequence"/>
</dbReference>
<dbReference type="Pfam" id="PF01983">
    <property type="entry name" value="CofC"/>
    <property type="match status" value="1"/>
</dbReference>
<proteinExistence type="inferred from homology"/>
<dbReference type="EMBL" id="FNBE01000018">
    <property type="protein sequence ID" value="SDH06950.1"/>
    <property type="molecule type" value="Genomic_DNA"/>
</dbReference>
<keyword evidence="1 5" id="KW-0808">Transferase</keyword>
<dbReference type="STRING" id="366584.SAMN05216377_118110"/>
<keyword evidence="7" id="KW-1185">Reference proteome</keyword>
<keyword evidence="4 5" id="KW-0342">GTP-binding</keyword>
<feature type="binding site" evidence="5">
    <location>
        <position position="153"/>
    </location>
    <ligand>
        <name>phosphoenolpyruvate</name>
        <dbReference type="ChEBI" id="CHEBI:58702"/>
    </ligand>
</feature>
<dbReference type="GO" id="GO:0052645">
    <property type="term" value="P:F420-0 metabolic process"/>
    <property type="evidence" value="ECO:0007669"/>
    <property type="project" value="UniProtKB-UniRule"/>
</dbReference>
<dbReference type="SUPFAM" id="SSF53448">
    <property type="entry name" value="Nucleotide-diphospho-sugar transferases"/>
    <property type="match status" value="1"/>
</dbReference>
<comment type="catalytic activity">
    <reaction evidence="5">
        <text>phosphoenolpyruvate + GTP + H(+) = enolpyruvoyl-2-diphospho-5'-guanosine + diphosphate</text>
        <dbReference type="Rhea" id="RHEA:30519"/>
        <dbReference type="ChEBI" id="CHEBI:15378"/>
        <dbReference type="ChEBI" id="CHEBI:33019"/>
        <dbReference type="ChEBI" id="CHEBI:37565"/>
        <dbReference type="ChEBI" id="CHEBI:58702"/>
        <dbReference type="ChEBI" id="CHEBI:143701"/>
        <dbReference type="EC" id="2.7.7.105"/>
    </reaction>
</comment>
<evidence type="ECO:0000256" key="3">
    <source>
        <dbReference type="ARBA" id="ARBA00022741"/>
    </source>
</evidence>
<dbReference type="Gene3D" id="3.90.550.10">
    <property type="entry name" value="Spore Coat Polysaccharide Biosynthesis Protein SpsA, Chain A"/>
    <property type="match status" value="1"/>
</dbReference>
<comment type="function">
    <text evidence="5">Guanylyltransferase that catalyzes the activation of phosphoenolpyruvate (PEP) as enolpyruvoyl-2-diphospho-5'-guanosine, via the condensation of PEP with GTP. It is involved in the biosynthesis of coenzyme F420, a hydride carrier cofactor.</text>
</comment>
<evidence type="ECO:0000313" key="7">
    <source>
        <dbReference type="Proteomes" id="UP000198967"/>
    </source>
</evidence>